<gene>
    <name evidence="1" type="ORF">P9271_14255</name>
</gene>
<dbReference type="InterPro" id="IPR053028">
    <property type="entry name" value="Spo0E-like_phosphatase"/>
</dbReference>
<dbReference type="InterPro" id="IPR036638">
    <property type="entry name" value="HLH_DNA-bd_sf"/>
</dbReference>
<dbReference type="InterPro" id="IPR018540">
    <property type="entry name" value="Spo0E-like"/>
</dbReference>
<sequence>MKIQNMTLNELENDIQSLRSRMITTGMQKGLNHPDSIKYSQQLDVLLNKYQRLKSYKNQL</sequence>
<dbReference type="InterPro" id="IPR037208">
    <property type="entry name" value="Spo0E-like_sf"/>
</dbReference>
<dbReference type="SUPFAM" id="SSF140500">
    <property type="entry name" value="BAS1536-like"/>
    <property type="match status" value="1"/>
</dbReference>
<accession>A0ABU6NZC9</accession>
<dbReference type="PANTHER" id="PTHR41263">
    <property type="entry name" value="ASPARTYL-PHOSPHATE PHOSPHATASE YISI"/>
    <property type="match status" value="1"/>
</dbReference>
<organism evidence="1 2">
    <name type="scientific">Metabacillus fastidiosus</name>
    <dbReference type="NCBI Taxonomy" id="1458"/>
    <lineage>
        <taxon>Bacteria</taxon>
        <taxon>Bacillati</taxon>
        <taxon>Bacillota</taxon>
        <taxon>Bacilli</taxon>
        <taxon>Bacillales</taxon>
        <taxon>Bacillaceae</taxon>
        <taxon>Metabacillus</taxon>
    </lineage>
</organism>
<dbReference type="Gene3D" id="4.10.280.10">
    <property type="entry name" value="Helix-loop-helix DNA-binding domain"/>
    <property type="match status" value="1"/>
</dbReference>
<evidence type="ECO:0000313" key="2">
    <source>
        <dbReference type="Proteomes" id="UP001342826"/>
    </source>
</evidence>
<dbReference type="Proteomes" id="UP001342826">
    <property type="component" value="Unassembled WGS sequence"/>
</dbReference>
<evidence type="ECO:0000313" key="1">
    <source>
        <dbReference type="EMBL" id="MED4402477.1"/>
    </source>
</evidence>
<dbReference type="Pfam" id="PF09388">
    <property type="entry name" value="SpoOE-like"/>
    <property type="match status" value="1"/>
</dbReference>
<proteinExistence type="predicted"/>
<protein>
    <submittedName>
        <fullName evidence="1">Aspartyl-phosphate phosphatase Spo0E family protein</fullName>
    </submittedName>
</protein>
<dbReference type="RefSeq" id="WP_156483879.1">
    <property type="nucleotide sequence ID" value="NZ_JARTFQ010000005.1"/>
</dbReference>
<dbReference type="GeneID" id="301142643"/>
<dbReference type="PANTHER" id="PTHR41263:SF1">
    <property type="entry name" value="ASPARTYL-PHOSPHATE PHOSPHATASE YISI"/>
    <property type="match status" value="1"/>
</dbReference>
<dbReference type="EMBL" id="JARTFS010000012">
    <property type="protein sequence ID" value="MED4402477.1"/>
    <property type="molecule type" value="Genomic_DNA"/>
</dbReference>
<keyword evidence="2" id="KW-1185">Reference proteome</keyword>
<name>A0ABU6NZC9_9BACI</name>
<reference evidence="1 2" key="1">
    <citation type="submission" date="2023-03" db="EMBL/GenBank/DDBJ databases">
        <title>Bacillus Genome Sequencing.</title>
        <authorList>
            <person name="Dunlap C."/>
        </authorList>
    </citation>
    <scope>NUCLEOTIDE SEQUENCE [LARGE SCALE GENOMIC DNA]</scope>
    <source>
        <strain evidence="1 2">NRS-1717</strain>
    </source>
</reference>
<comment type="caution">
    <text evidence="1">The sequence shown here is derived from an EMBL/GenBank/DDBJ whole genome shotgun (WGS) entry which is preliminary data.</text>
</comment>